<evidence type="ECO:0000313" key="4">
    <source>
        <dbReference type="EMBL" id="KAK3108512.1"/>
    </source>
</evidence>
<dbReference type="EMBL" id="VSWD01000001">
    <property type="protein sequence ID" value="KAK3108512.1"/>
    <property type="molecule type" value="Genomic_DNA"/>
</dbReference>
<dbReference type="Gene3D" id="2.120.10.30">
    <property type="entry name" value="TolB, C-terminal domain"/>
    <property type="match status" value="1"/>
</dbReference>
<dbReference type="Gene3D" id="3.30.160.60">
    <property type="entry name" value="Classic Zinc Finger"/>
    <property type="match status" value="1"/>
</dbReference>
<dbReference type="PANTHER" id="PTHR25462:SF299">
    <property type="entry name" value="E3 UBIQUITIN-PROTEIN LIGASE TRIM56"/>
    <property type="match status" value="1"/>
</dbReference>
<dbReference type="GO" id="GO:0061630">
    <property type="term" value="F:ubiquitin protein ligase activity"/>
    <property type="evidence" value="ECO:0007669"/>
    <property type="project" value="TreeGrafter"/>
</dbReference>
<dbReference type="PANTHER" id="PTHR25462">
    <property type="entry name" value="BONUS, ISOFORM C-RELATED"/>
    <property type="match status" value="1"/>
</dbReference>
<dbReference type="SMART" id="SM00336">
    <property type="entry name" value="BBOX"/>
    <property type="match status" value="1"/>
</dbReference>
<dbReference type="AlphaFoldDB" id="A0AA88YMS2"/>
<dbReference type="SUPFAM" id="SSF50969">
    <property type="entry name" value="YVTN repeat-like/Quinoprotein amine dehydrogenase"/>
    <property type="match status" value="1"/>
</dbReference>
<evidence type="ECO:0000256" key="2">
    <source>
        <dbReference type="SAM" id="Coils"/>
    </source>
</evidence>
<organism evidence="4 5">
    <name type="scientific">Pinctada imbricata</name>
    <name type="common">Atlantic pearl-oyster</name>
    <name type="synonym">Pinctada martensii</name>
    <dbReference type="NCBI Taxonomy" id="66713"/>
    <lineage>
        <taxon>Eukaryota</taxon>
        <taxon>Metazoa</taxon>
        <taxon>Spiralia</taxon>
        <taxon>Lophotrochozoa</taxon>
        <taxon>Mollusca</taxon>
        <taxon>Bivalvia</taxon>
        <taxon>Autobranchia</taxon>
        <taxon>Pteriomorphia</taxon>
        <taxon>Pterioida</taxon>
        <taxon>Pterioidea</taxon>
        <taxon>Pteriidae</taxon>
        <taxon>Pinctada</taxon>
    </lineage>
</organism>
<gene>
    <name evidence="4" type="ORF">FSP39_009593</name>
</gene>
<keyword evidence="1" id="KW-0479">Metal-binding</keyword>
<evidence type="ECO:0000313" key="5">
    <source>
        <dbReference type="Proteomes" id="UP001186944"/>
    </source>
</evidence>
<keyword evidence="1" id="KW-0863">Zinc-finger</keyword>
<dbReference type="InterPro" id="IPR011042">
    <property type="entry name" value="6-blade_b-propeller_TolB-like"/>
</dbReference>
<dbReference type="InterPro" id="IPR047153">
    <property type="entry name" value="TRIM45/56/19-like"/>
</dbReference>
<dbReference type="CDD" id="cd19757">
    <property type="entry name" value="Bbox1"/>
    <property type="match status" value="1"/>
</dbReference>
<sequence>MFVLKPDEIKVEDWSTKLPTDFRLVGIIYTKESKLGQKPCTVCERENETKSAYSWCVNCSEALCKKCNLDHRRNKTTRHHKLVDIDHVELPRSGTDAFCVEHPDKKVEAYCLDHAAECCTACILLRHRKCEDVKPIEDAAEEIKQSKGMPKVEETFCGFKFFLEALLQNRVEGLKNFDDDIVKTKADVESLFKELSSHLTYLKTNIMFEIGKAEKEIRPELQDERDEMNSKLVAVQNDIALLQNHKKNVQPAQLLRDMKTLSEQERILEKYLRDHGQKLIEMRVSLKSNEKLLELRNMPEFGKVDVQGTLNDVILPSATTTKTCMSSVEPSLSSAIHKEFDVEGVSLLENGQIVLSCKTNKREELQDIRCPDVLSSLSLPGRPYGIKMIGATDGGVVLEKYGLILFRIQDSKILKVNEIKTKVNYDFVHLKEEFYFGCDREITAYDNKGNRVRDISVKNNVGYMAVRDDTSMCYTVYNKRELHCITMHGVPVFTYTDDNLRCALGVTVDHTGFIYVCGYNSMNVHQLGHDGKLQRVIFDKLPSYPNCICFSHCGDKAIIGCDGKVLVFNLL</sequence>
<comment type="caution">
    <text evidence="4">The sequence shown here is derived from an EMBL/GenBank/DDBJ whole genome shotgun (WGS) entry which is preliminary data.</text>
</comment>
<feature type="domain" description="B box-type" evidence="3">
    <location>
        <begin position="38"/>
        <end position="85"/>
    </location>
</feature>
<keyword evidence="5" id="KW-1185">Reference proteome</keyword>
<dbReference type="GO" id="GO:0060340">
    <property type="term" value="P:positive regulation of type I interferon-mediated signaling pathway"/>
    <property type="evidence" value="ECO:0007669"/>
    <property type="project" value="TreeGrafter"/>
</dbReference>
<dbReference type="GO" id="GO:0005654">
    <property type="term" value="C:nucleoplasm"/>
    <property type="evidence" value="ECO:0007669"/>
    <property type="project" value="TreeGrafter"/>
</dbReference>
<dbReference type="InterPro" id="IPR011044">
    <property type="entry name" value="Quino_amine_DH_bsu"/>
</dbReference>
<name>A0AA88YMS2_PINIB</name>
<dbReference type="GO" id="GO:0045087">
    <property type="term" value="P:innate immune response"/>
    <property type="evidence" value="ECO:0007669"/>
    <property type="project" value="TreeGrafter"/>
</dbReference>
<dbReference type="Gene3D" id="4.10.830.40">
    <property type="match status" value="1"/>
</dbReference>
<evidence type="ECO:0000259" key="3">
    <source>
        <dbReference type="PROSITE" id="PS50119"/>
    </source>
</evidence>
<proteinExistence type="predicted"/>
<feature type="coiled-coil region" evidence="2">
    <location>
        <begin position="218"/>
        <end position="245"/>
    </location>
</feature>
<keyword evidence="1" id="KW-0862">Zinc</keyword>
<dbReference type="GO" id="GO:0008270">
    <property type="term" value="F:zinc ion binding"/>
    <property type="evidence" value="ECO:0007669"/>
    <property type="project" value="UniProtKB-KW"/>
</dbReference>
<accession>A0AA88YMS2</accession>
<dbReference type="Proteomes" id="UP001186944">
    <property type="component" value="Unassembled WGS sequence"/>
</dbReference>
<keyword evidence="2" id="KW-0175">Coiled coil</keyword>
<evidence type="ECO:0000256" key="1">
    <source>
        <dbReference type="PROSITE-ProRule" id="PRU00024"/>
    </source>
</evidence>
<protein>
    <recommendedName>
        <fullName evidence="3">B box-type domain-containing protein</fullName>
    </recommendedName>
</protein>
<reference evidence="4" key="1">
    <citation type="submission" date="2019-08" db="EMBL/GenBank/DDBJ databases">
        <title>The improved chromosome-level genome for the pearl oyster Pinctada fucata martensii using PacBio sequencing and Hi-C.</title>
        <authorList>
            <person name="Zheng Z."/>
        </authorList>
    </citation>
    <scope>NUCLEOTIDE SEQUENCE</scope>
    <source>
        <strain evidence="4">ZZ-2019</strain>
        <tissue evidence="4">Adductor muscle</tissue>
    </source>
</reference>
<dbReference type="InterPro" id="IPR000315">
    <property type="entry name" value="Znf_B-box"/>
</dbReference>
<dbReference type="SUPFAM" id="SSF57845">
    <property type="entry name" value="B-box zinc-binding domain"/>
    <property type="match status" value="1"/>
</dbReference>
<dbReference type="PROSITE" id="PS50119">
    <property type="entry name" value="ZF_BBOX"/>
    <property type="match status" value="1"/>
</dbReference>